<dbReference type="Pfam" id="PF10746">
    <property type="entry name" value="Phage_holin_2_2"/>
    <property type="match status" value="1"/>
</dbReference>
<evidence type="ECO:0000313" key="2">
    <source>
        <dbReference type="EMBL" id="NMG26258.1"/>
    </source>
</evidence>
<keyword evidence="3" id="KW-1185">Reference proteome</keyword>
<gene>
    <name evidence="2" type="ORF">GO606_16350</name>
</gene>
<keyword evidence="1" id="KW-0472">Membrane</keyword>
<evidence type="ECO:0000256" key="1">
    <source>
        <dbReference type="SAM" id="Phobius"/>
    </source>
</evidence>
<sequence length="54" mass="5773">MMPAAPPVGVAGMSWMGVPLADWVLIATLIYTGVQIVIVLPRAIAVVRGWVKRT</sequence>
<accession>A0ABX1PQX1</accession>
<protein>
    <submittedName>
        <fullName evidence="2">Holin</fullName>
    </submittedName>
</protein>
<keyword evidence="1" id="KW-0812">Transmembrane</keyword>
<proteinExistence type="predicted"/>
<dbReference type="EMBL" id="WTVG01000061">
    <property type="protein sequence ID" value="NMG26258.1"/>
    <property type="molecule type" value="Genomic_DNA"/>
</dbReference>
<feature type="transmembrane region" description="Helical" evidence="1">
    <location>
        <begin position="20"/>
        <end position="44"/>
    </location>
</feature>
<evidence type="ECO:0000313" key="3">
    <source>
        <dbReference type="Proteomes" id="UP000615989"/>
    </source>
</evidence>
<comment type="caution">
    <text evidence="2">The sequence shown here is derived from an EMBL/GenBank/DDBJ whole genome shotgun (WGS) entry which is preliminary data.</text>
</comment>
<name>A0ABX1PQX1_9RHOO</name>
<dbReference type="Proteomes" id="UP000615989">
    <property type="component" value="Unassembled WGS sequence"/>
</dbReference>
<keyword evidence="1" id="KW-1133">Transmembrane helix</keyword>
<dbReference type="InterPro" id="IPR019682">
    <property type="entry name" value="Phage_T7_Gp17.5_holin"/>
</dbReference>
<reference evidence="2" key="1">
    <citation type="submission" date="2019-12" db="EMBL/GenBank/DDBJ databases">
        <title>Comparative genomics gives insights into the taxonomy of the Azoarcus-Aromatoleum group and reveals separate origins of nif in the plant-associated Azoarcus and non-plant-associated Aromatoleum sub-groups.</title>
        <authorList>
            <person name="Lafos M."/>
            <person name="Maluk M."/>
            <person name="Batista M."/>
            <person name="Junghare M."/>
            <person name="Carmona M."/>
            <person name="Faoro H."/>
            <person name="Cruz L.M."/>
            <person name="Battistoni F."/>
            <person name="De Souza E."/>
            <person name="Pedrosa F."/>
            <person name="Chen W.-M."/>
            <person name="Poole P.S."/>
            <person name="Dixon R.A."/>
            <person name="James E.K."/>
        </authorList>
    </citation>
    <scope>NUCLEOTIDE SEQUENCE</scope>
    <source>
        <strain evidence="2">LuFRes1</strain>
    </source>
</reference>
<organism evidence="2 3">
    <name type="scientific">Aromatoleum anaerobium</name>
    <dbReference type="NCBI Taxonomy" id="182180"/>
    <lineage>
        <taxon>Bacteria</taxon>
        <taxon>Pseudomonadati</taxon>
        <taxon>Pseudomonadota</taxon>
        <taxon>Betaproteobacteria</taxon>
        <taxon>Rhodocyclales</taxon>
        <taxon>Rhodocyclaceae</taxon>
        <taxon>Aromatoleum</taxon>
    </lineage>
</organism>